<comment type="caution">
    <text evidence="2">The sequence shown here is derived from an EMBL/GenBank/DDBJ whole genome shotgun (WGS) entry which is preliminary data.</text>
</comment>
<evidence type="ECO:0000313" key="2">
    <source>
        <dbReference type="EMBL" id="MCV7424331.1"/>
    </source>
</evidence>
<gene>
    <name evidence="2" type="ORF">H7K45_27670</name>
</gene>
<dbReference type="RefSeq" id="WP_263999386.1">
    <property type="nucleotide sequence ID" value="NZ_JACKVK010000014.1"/>
</dbReference>
<reference evidence="2" key="2">
    <citation type="journal article" date="2022" name="BMC Genomics">
        <title>Comparative genome analysis of mycobacteria focusing on tRNA and non-coding RNA.</title>
        <authorList>
            <person name="Behra P.R.K."/>
            <person name="Pettersson B.M.F."/>
            <person name="Ramesh M."/>
            <person name="Das S."/>
            <person name="Dasgupta S."/>
            <person name="Kirsebom L.A."/>
        </authorList>
    </citation>
    <scope>NUCLEOTIDE SEQUENCE</scope>
    <source>
        <strain evidence="2">DSM 44838</strain>
    </source>
</reference>
<organism evidence="2 3">
    <name type="scientific">Mycobacterium yunnanensis</name>
    <dbReference type="NCBI Taxonomy" id="368477"/>
    <lineage>
        <taxon>Bacteria</taxon>
        <taxon>Bacillati</taxon>
        <taxon>Actinomycetota</taxon>
        <taxon>Actinomycetes</taxon>
        <taxon>Mycobacteriales</taxon>
        <taxon>Mycobacteriaceae</taxon>
        <taxon>Mycobacterium</taxon>
    </lineage>
</organism>
<accession>A0A9X2ZA03</accession>
<protein>
    <recommendedName>
        <fullName evidence="1">DUF7172 domain-containing protein</fullName>
    </recommendedName>
</protein>
<dbReference type="Proteomes" id="UP001141629">
    <property type="component" value="Unassembled WGS sequence"/>
</dbReference>
<dbReference type="InterPro" id="IPR055596">
    <property type="entry name" value="DUF7172"/>
</dbReference>
<name>A0A9X2ZA03_9MYCO</name>
<dbReference type="EMBL" id="JACKVK010000014">
    <property type="protein sequence ID" value="MCV7424331.1"/>
    <property type="molecule type" value="Genomic_DNA"/>
</dbReference>
<sequence>MAVQDWTEPNVCVDENIGVDSAGLLVIQPFAVPRVVADVKTLGTGDTAQTLFPETALPGRMLKDQKVGWRNETPLPTMVMIRVIRASKAWITSNPNAIQFRDRWTYTIDEDDVTPELPITTGIYNSQTGSAIDLGTNTVAEPNPGVQYAWMDGNAQDEWVGPIAPGEKLNVWYREYVWTPPPFSDNANKNKPLHKVQSPFTRIMLWAFPAQGTLVAG</sequence>
<dbReference type="Pfam" id="PF23787">
    <property type="entry name" value="DUF7172"/>
    <property type="match status" value="1"/>
</dbReference>
<evidence type="ECO:0000313" key="3">
    <source>
        <dbReference type="Proteomes" id="UP001141629"/>
    </source>
</evidence>
<keyword evidence="3" id="KW-1185">Reference proteome</keyword>
<proteinExistence type="predicted"/>
<feature type="domain" description="DUF7172" evidence="1">
    <location>
        <begin position="7"/>
        <end position="212"/>
    </location>
</feature>
<dbReference type="AlphaFoldDB" id="A0A9X2ZA03"/>
<reference evidence="2" key="1">
    <citation type="submission" date="2020-07" db="EMBL/GenBank/DDBJ databases">
        <authorList>
            <person name="Pettersson B.M.F."/>
            <person name="Behra P.R.K."/>
            <person name="Ramesh M."/>
            <person name="Das S."/>
            <person name="Dasgupta S."/>
            <person name="Kirsebom L.A."/>
        </authorList>
    </citation>
    <scope>NUCLEOTIDE SEQUENCE</scope>
    <source>
        <strain evidence="2">DSM 44838</strain>
    </source>
</reference>
<evidence type="ECO:0000259" key="1">
    <source>
        <dbReference type="Pfam" id="PF23787"/>
    </source>
</evidence>